<evidence type="ECO:0000256" key="2">
    <source>
        <dbReference type="ARBA" id="ARBA00004123"/>
    </source>
</evidence>
<evidence type="ECO:0000256" key="9">
    <source>
        <dbReference type="RuleBase" id="RU361210"/>
    </source>
</evidence>
<dbReference type="GO" id="GO:0007052">
    <property type="term" value="P:mitotic spindle organization"/>
    <property type="evidence" value="ECO:0007669"/>
    <property type="project" value="TreeGrafter"/>
</dbReference>
<comment type="function">
    <text evidence="9">PPIases accelerate the folding of proteins. It catalyzes the cis-trans isomerization of proline imidic peptide bonds in oligopeptides.</text>
</comment>
<dbReference type="InterPro" id="IPR043170">
    <property type="entry name" value="PTPA_C_lid"/>
</dbReference>
<evidence type="ECO:0000256" key="3">
    <source>
        <dbReference type="ARBA" id="ARBA00004496"/>
    </source>
</evidence>
<name>A0A1Y2FUU8_PROLT</name>
<evidence type="ECO:0000313" key="10">
    <source>
        <dbReference type="EMBL" id="ORY87739.1"/>
    </source>
</evidence>
<proteinExistence type="inferred from homology"/>
<dbReference type="PANTHER" id="PTHR10012:SF3">
    <property type="entry name" value="SERINE_THREONINE-PROTEIN PHOSPHATASE 2A ACTIVATOR 1"/>
    <property type="match status" value="1"/>
</dbReference>
<comment type="subcellular location">
    <subcellularLocation>
        <location evidence="3 9">Cytoplasm</location>
    </subcellularLocation>
    <subcellularLocation>
        <location evidence="2">Nucleus</location>
    </subcellularLocation>
</comment>
<sequence length="324" mass="36253">MSTGAVFSKPQKLIKTEDDLASFRQSDAYERIVSFIRLVCSKLPGTSMQDQFKTSSTVKVLLEMIEQCRSYITRCPPHQGAQRFGNLAFRDWHSQLEKHASSQIAAILPDALCAASVELLPYFTGSFGSSQRLDYGTGHELSFLAFVCALFQLRLLDQNSEDDLRSIALVVFPKYNALIQELVVTYTLEPAGSHGVWGLDDHFAIPYLFGAAQLSHLEPDALPCPADITKPKEVSEHQSKNLYFNAVAFINEVKKGPFWEHSPMLYDISGVPNWSKIASGMLKMYQAEVLMKYPVVQHFPFGPTFFPFTALKTSLAHAQTQNSK</sequence>
<keyword evidence="7 9" id="KW-0413">Isomerase</keyword>
<dbReference type="GO" id="GO:0005737">
    <property type="term" value="C:cytoplasm"/>
    <property type="evidence" value="ECO:0007669"/>
    <property type="project" value="UniProtKB-SubCell"/>
</dbReference>
<keyword evidence="11" id="KW-1185">Reference proteome</keyword>
<comment type="catalytic activity">
    <reaction evidence="1 9">
        <text>[protein]-peptidylproline (omega=180) = [protein]-peptidylproline (omega=0)</text>
        <dbReference type="Rhea" id="RHEA:16237"/>
        <dbReference type="Rhea" id="RHEA-COMP:10747"/>
        <dbReference type="Rhea" id="RHEA-COMP:10748"/>
        <dbReference type="ChEBI" id="CHEBI:83833"/>
        <dbReference type="ChEBI" id="CHEBI:83834"/>
        <dbReference type="EC" id="5.2.1.8"/>
    </reaction>
</comment>
<dbReference type="SUPFAM" id="SSF140984">
    <property type="entry name" value="PTPA-like"/>
    <property type="match status" value="1"/>
</dbReference>
<keyword evidence="6 9" id="KW-0697">Rotamase</keyword>
<dbReference type="InterPro" id="IPR004327">
    <property type="entry name" value="Phstyr_phstse_ac"/>
</dbReference>
<evidence type="ECO:0000256" key="1">
    <source>
        <dbReference type="ARBA" id="ARBA00000971"/>
    </source>
</evidence>
<evidence type="ECO:0000313" key="11">
    <source>
        <dbReference type="Proteomes" id="UP000193685"/>
    </source>
</evidence>
<evidence type="ECO:0000256" key="4">
    <source>
        <dbReference type="ARBA" id="ARBA00011019"/>
    </source>
</evidence>
<dbReference type="RefSeq" id="XP_040728234.1">
    <property type="nucleotide sequence ID" value="XM_040868421.1"/>
</dbReference>
<protein>
    <recommendedName>
        <fullName evidence="9">Serine/threonine-protein phosphatase 2A activator</fullName>
        <ecNumber evidence="9">5.2.1.8</ecNumber>
    </recommendedName>
    <alternativeName>
        <fullName evidence="9">Phosphotyrosyl phosphatase activator</fullName>
    </alternativeName>
</protein>
<dbReference type="GO" id="GO:0000159">
    <property type="term" value="C:protein phosphatase type 2A complex"/>
    <property type="evidence" value="ECO:0007669"/>
    <property type="project" value="TreeGrafter"/>
</dbReference>
<dbReference type="PANTHER" id="PTHR10012">
    <property type="entry name" value="SERINE/THREONINE-PROTEIN PHOSPHATASE 2A REGULATORY SUBUNIT B"/>
    <property type="match status" value="1"/>
</dbReference>
<dbReference type="OrthoDB" id="16120at2759"/>
<comment type="caution">
    <text evidence="10">The sequence shown here is derived from an EMBL/GenBank/DDBJ whole genome shotgun (WGS) entry which is preliminary data.</text>
</comment>
<dbReference type="CDD" id="cd04087">
    <property type="entry name" value="PTPA"/>
    <property type="match status" value="1"/>
</dbReference>
<accession>A0A1Y2FUU8</accession>
<dbReference type="Gene3D" id="1.20.120.1150">
    <property type="match status" value="1"/>
</dbReference>
<dbReference type="InterPro" id="IPR037218">
    <property type="entry name" value="PTPA_sf"/>
</dbReference>
<keyword evidence="8" id="KW-0539">Nucleus</keyword>
<keyword evidence="5 9" id="KW-0963">Cytoplasm</keyword>
<dbReference type="GO" id="GO:0005634">
    <property type="term" value="C:nucleus"/>
    <property type="evidence" value="ECO:0007669"/>
    <property type="project" value="UniProtKB-SubCell"/>
</dbReference>
<evidence type="ECO:0000256" key="7">
    <source>
        <dbReference type="ARBA" id="ARBA00023235"/>
    </source>
</evidence>
<dbReference type="EC" id="5.2.1.8" evidence="9"/>
<gene>
    <name evidence="10" type="ORF">BCR37DRAFT_375618</name>
</gene>
<dbReference type="STRING" id="56484.A0A1Y2FUU8"/>
<dbReference type="GO" id="GO:0008160">
    <property type="term" value="F:protein tyrosine phosphatase activator activity"/>
    <property type="evidence" value="ECO:0007669"/>
    <property type="project" value="TreeGrafter"/>
</dbReference>
<evidence type="ECO:0000256" key="6">
    <source>
        <dbReference type="ARBA" id="ARBA00023110"/>
    </source>
</evidence>
<organism evidence="10 11">
    <name type="scientific">Protomyces lactucae-debilis</name>
    <dbReference type="NCBI Taxonomy" id="2754530"/>
    <lineage>
        <taxon>Eukaryota</taxon>
        <taxon>Fungi</taxon>
        <taxon>Dikarya</taxon>
        <taxon>Ascomycota</taxon>
        <taxon>Taphrinomycotina</taxon>
        <taxon>Taphrinomycetes</taxon>
        <taxon>Taphrinales</taxon>
        <taxon>Protomycetaceae</taxon>
        <taxon>Protomyces</taxon>
    </lineage>
</organism>
<reference evidence="10 11" key="1">
    <citation type="submission" date="2016-07" db="EMBL/GenBank/DDBJ databases">
        <title>Pervasive Adenine N6-methylation of Active Genes in Fungi.</title>
        <authorList>
            <consortium name="DOE Joint Genome Institute"/>
            <person name="Mondo S.J."/>
            <person name="Dannebaum R.O."/>
            <person name="Kuo R.C."/>
            <person name="Labutti K."/>
            <person name="Haridas S."/>
            <person name="Kuo A."/>
            <person name="Salamov A."/>
            <person name="Ahrendt S.R."/>
            <person name="Lipzen A."/>
            <person name="Sullivan W."/>
            <person name="Andreopoulos W.B."/>
            <person name="Clum A."/>
            <person name="Lindquist E."/>
            <person name="Daum C."/>
            <person name="Ramamoorthy G.K."/>
            <person name="Gryganskyi A."/>
            <person name="Culley D."/>
            <person name="Magnuson J.K."/>
            <person name="James T.Y."/>
            <person name="O'Malley M.A."/>
            <person name="Stajich J.E."/>
            <person name="Spatafora J.W."/>
            <person name="Visel A."/>
            <person name="Grigoriev I.V."/>
        </authorList>
    </citation>
    <scope>NUCLEOTIDE SEQUENCE [LARGE SCALE GENOMIC DNA]</scope>
    <source>
        <strain evidence="10 11">12-1054</strain>
    </source>
</reference>
<dbReference type="OMA" id="IHESQDV"/>
<dbReference type="AlphaFoldDB" id="A0A1Y2FUU8"/>
<dbReference type="PIRSF" id="PIRSF016325">
    <property type="entry name" value="Phstyr_phstse_ac"/>
    <property type="match status" value="1"/>
</dbReference>
<dbReference type="GO" id="GO:0003755">
    <property type="term" value="F:peptidyl-prolyl cis-trans isomerase activity"/>
    <property type="evidence" value="ECO:0007669"/>
    <property type="project" value="UniProtKB-KW"/>
</dbReference>
<dbReference type="GeneID" id="63785020"/>
<dbReference type="Proteomes" id="UP000193685">
    <property type="component" value="Unassembled WGS sequence"/>
</dbReference>
<evidence type="ECO:0000256" key="5">
    <source>
        <dbReference type="ARBA" id="ARBA00022490"/>
    </source>
</evidence>
<dbReference type="EMBL" id="MCFI01000001">
    <property type="protein sequence ID" value="ORY87739.1"/>
    <property type="molecule type" value="Genomic_DNA"/>
</dbReference>
<evidence type="ECO:0000256" key="8">
    <source>
        <dbReference type="ARBA" id="ARBA00023242"/>
    </source>
</evidence>
<dbReference type="Pfam" id="PF03095">
    <property type="entry name" value="PTPA"/>
    <property type="match status" value="1"/>
</dbReference>
<dbReference type="FunFam" id="1.20.120.1150:FF:000002">
    <property type="entry name" value="Serine/threonine-protein phosphatase 2A activator"/>
    <property type="match status" value="1"/>
</dbReference>
<comment type="similarity">
    <text evidence="4 9">Belongs to the PTPA-type PPIase family.</text>
</comment>